<dbReference type="Proteomes" id="UP000187455">
    <property type="component" value="Unassembled WGS sequence"/>
</dbReference>
<dbReference type="STRING" id="133383.A0A1R0H272"/>
<dbReference type="InterPro" id="IPR036028">
    <property type="entry name" value="SH3-like_dom_sf"/>
</dbReference>
<keyword evidence="8" id="KW-1185">Reference proteome</keyword>
<dbReference type="Gene3D" id="1.10.238.10">
    <property type="entry name" value="EF-hand"/>
    <property type="match status" value="1"/>
</dbReference>
<feature type="compositionally biased region" description="Polar residues" evidence="4">
    <location>
        <begin position="486"/>
        <end position="506"/>
    </location>
</feature>
<feature type="domain" description="SH3" evidence="5">
    <location>
        <begin position="88"/>
        <end position="150"/>
    </location>
</feature>
<dbReference type="SMART" id="SM00027">
    <property type="entry name" value="EH"/>
    <property type="match status" value="1"/>
</dbReference>
<dbReference type="SUPFAM" id="SSF50044">
    <property type="entry name" value="SH3-domain"/>
    <property type="match status" value="1"/>
</dbReference>
<keyword evidence="1 3" id="KW-0728">SH3 domain</keyword>
<evidence type="ECO:0000313" key="8">
    <source>
        <dbReference type="Proteomes" id="UP000187455"/>
    </source>
</evidence>
<dbReference type="EMBL" id="LSSL01001009">
    <property type="protein sequence ID" value="OLY83207.1"/>
    <property type="molecule type" value="Genomic_DNA"/>
</dbReference>
<dbReference type="AlphaFoldDB" id="A0A1R0H272"/>
<dbReference type="Pfam" id="PF14604">
    <property type="entry name" value="SH3_9"/>
    <property type="match status" value="1"/>
</dbReference>
<accession>A0A1R0H272</accession>
<dbReference type="InterPro" id="IPR001452">
    <property type="entry name" value="SH3_domain"/>
</dbReference>
<dbReference type="PROSITE" id="PS50002">
    <property type="entry name" value="SH3"/>
    <property type="match status" value="1"/>
</dbReference>
<dbReference type="Gene3D" id="2.30.30.40">
    <property type="entry name" value="SH3 Domains"/>
    <property type="match status" value="1"/>
</dbReference>
<feature type="domain" description="EH" evidence="6">
    <location>
        <begin position="670"/>
        <end position="735"/>
    </location>
</feature>
<feature type="compositionally biased region" description="Polar residues" evidence="4">
    <location>
        <begin position="555"/>
        <end position="576"/>
    </location>
</feature>
<sequence length="760" mass="82676">MKLLIPALDSNPSLIIKSAQFVSMPYSPPSLPHRPHPHSLSQPQPCIYSLQLVSTVPEHPTNLCSVHKFDPLIYHSQPTVLKRNSLFIGLEAKQAIASCKADNPEELDFTKGQILINVVKSDEPGWLVGTVQESGVSGMFPENYIEPVIEAPSIINSLKSDLIYKPPQSATTNSAPQRETTYSKNLKARMDKYLAANPNSPDVSQKPAAFPKKPVSEKPIPKPNPRPVSEQPISGLVPGNGKQEPVLSSLISPDTPNPKPVAGKPNPIPRPTSDKPIPKPNPRPVSDKPVHVSNSLDLPETQKPNIKPVSNKPTPLQRPTSDKPIPKPNPPSASDKPIPVQRPVSDKPYPKLIADKPSPVPRPTSDKPIPKPNPRPTPNKLDSKLNALDLSETPRPHSQIPFGKSNETSTKPPPARPNKPAELAPKLAQKEFNTNISQNPSSSNSTYDEKTLNPNLNPNPNPKPKFLAPKPSPGSNAKNALPTFDTLPNQESSTVAKNASTESPFSPDNMDVFTKRILNPSKISNSLSISSTSSSLKSSTTSLVSLSTKPVGYINNGSGNRSINPFKQPHSSSLSKNEIDQAFSVNIDTPPPSLPKRSSTKSSKDPSPAPAISRKPKPTPLPITNPTESPEISPNQSPETCFENTGTFGGIPPSAPKFPNGSLAKLGTSECQRYTHLFSKLTKKKVNSLSRAQFEPILNKTNLGKIDIERVWQLSDLDRDNRLSRCEFILAMWLIDFSIMFGFVPDTFLADDLRVALSFQ</sequence>
<evidence type="ECO:0000256" key="1">
    <source>
        <dbReference type="ARBA" id="ARBA00022443"/>
    </source>
</evidence>
<keyword evidence="2" id="KW-0106">Calcium</keyword>
<feature type="compositionally biased region" description="Low complexity" evidence="4">
    <location>
        <begin position="518"/>
        <end position="551"/>
    </location>
</feature>
<feature type="region of interest" description="Disordered" evidence="4">
    <location>
        <begin position="196"/>
        <end position="661"/>
    </location>
</feature>
<dbReference type="Pfam" id="PF12763">
    <property type="entry name" value="EH"/>
    <property type="match status" value="1"/>
</dbReference>
<evidence type="ECO:0000256" key="3">
    <source>
        <dbReference type="PROSITE-ProRule" id="PRU00192"/>
    </source>
</evidence>
<evidence type="ECO:0000256" key="2">
    <source>
        <dbReference type="ARBA" id="ARBA00022837"/>
    </source>
</evidence>
<feature type="compositionally biased region" description="Polar residues" evidence="4">
    <location>
        <begin position="431"/>
        <end position="446"/>
    </location>
</feature>
<evidence type="ECO:0000259" key="6">
    <source>
        <dbReference type="PROSITE" id="PS50031"/>
    </source>
</evidence>
<protein>
    <submittedName>
        <fullName evidence="7">Rho GTPase-activating protein 26</fullName>
    </submittedName>
</protein>
<dbReference type="InterPro" id="IPR000261">
    <property type="entry name" value="EH_dom"/>
</dbReference>
<evidence type="ECO:0000313" key="7">
    <source>
        <dbReference type="EMBL" id="OLY83207.1"/>
    </source>
</evidence>
<dbReference type="SMART" id="SM00326">
    <property type="entry name" value="SH3"/>
    <property type="match status" value="1"/>
</dbReference>
<evidence type="ECO:0000256" key="4">
    <source>
        <dbReference type="SAM" id="MobiDB-lite"/>
    </source>
</evidence>
<gene>
    <name evidence="7" type="ORF">AYI68_g2661</name>
</gene>
<evidence type="ECO:0000259" key="5">
    <source>
        <dbReference type="PROSITE" id="PS50002"/>
    </source>
</evidence>
<dbReference type="PROSITE" id="PS50031">
    <property type="entry name" value="EH"/>
    <property type="match status" value="1"/>
</dbReference>
<dbReference type="SUPFAM" id="SSF47473">
    <property type="entry name" value="EF-hand"/>
    <property type="match status" value="1"/>
</dbReference>
<name>A0A1R0H272_9FUNG</name>
<dbReference type="InterPro" id="IPR011992">
    <property type="entry name" value="EF-hand-dom_pair"/>
</dbReference>
<feature type="compositionally biased region" description="Polar residues" evidence="4">
    <location>
        <begin position="624"/>
        <end position="646"/>
    </location>
</feature>
<dbReference type="InterPro" id="IPR018247">
    <property type="entry name" value="EF_Hand_1_Ca_BS"/>
</dbReference>
<proteinExistence type="predicted"/>
<comment type="caution">
    <text evidence="7">The sequence shown here is derived from an EMBL/GenBank/DDBJ whole genome shotgun (WGS) entry which is preliminary data.</text>
</comment>
<dbReference type="OrthoDB" id="1716625at2759"/>
<organism evidence="7 8">
    <name type="scientific">Smittium mucronatum</name>
    <dbReference type="NCBI Taxonomy" id="133383"/>
    <lineage>
        <taxon>Eukaryota</taxon>
        <taxon>Fungi</taxon>
        <taxon>Fungi incertae sedis</taxon>
        <taxon>Zoopagomycota</taxon>
        <taxon>Kickxellomycotina</taxon>
        <taxon>Harpellomycetes</taxon>
        <taxon>Harpellales</taxon>
        <taxon>Legeriomycetaceae</taxon>
        <taxon>Smittium</taxon>
    </lineage>
</organism>
<dbReference type="PRINTS" id="PR01217">
    <property type="entry name" value="PRICHEXTENSN"/>
</dbReference>
<reference evidence="7 8" key="1">
    <citation type="journal article" date="2016" name="Mol. Biol. Evol.">
        <title>Genome-Wide Survey of Gut Fungi (Harpellales) Reveals the First Horizontally Transferred Ubiquitin Gene from a Mosquito Host.</title>
        <authorList>
            <person name="Wang Y."/>
            <person name="White M.M."/>
            <person name="Kvist S."/>
            <person name="Moncalvo J.M."/>
        </authorList>
    </citation>
    <scope>NUCLEOTIDE SEQUENCE [LARGE SCALE GENOMIC DNA]</scope>
    <source>
        <strain evidence="7 8">ALG-7-W6</strain>
    </source>
</reference>
<dbReference type="PROSITE" id="PS00018">
    <property type="entry name" value="EF_HAND_1"/>
    <property type="match status" value="1"/>
</dbReference>